<keyword evidence="6" id="KW-0479">Metal-binding</keyword>
<keyword evidence="8" id="KW-0460">Magnesium</keyword>
<dbReference type="RefSeq" id="WP_344227614.1">
    <property type="nucleotide sequence ID" value="NZ_BAAARI010000007.1"/>
</dbReference>
<organism evidence="11 12">
    <name type="scientific">Microbacterium binotii</name>
    <dbReference type="NCBI Taxonomy" id="462710"/>
    <lineage>
        <taxon>Bacteria</taxon>
        <taxon>Bacillati</taxon>
        <taxon>Actinomycetota</taxon>
        <taxon>Actinomycetes</taxon>
        <taxon>Micrococcales</taxon>
        <taxon>Microbacteriaceae</taxon>
        <taxon>Microbacterium</taxon>
    </lineage>
</organism>
<proteinExistence type="predicted"/>
<dbReference type="Pfam" id="PF02424">
    <property type="entry name" value="ApbE"/>
    <property type="match status" value="1"/>
</dbReference>
<dbReference type="GO" id="GO:0016740">
    <property type="term" value="F:transferase activity"/>
    <property type="evidence" value="ECO:0007669"/>
    <property type="project" value="UniProtKB-KW"/>
</dbReference>
<evidence type="ECO:0000256" key="3">
    <source>
        <dbReference type="ARBA" id="ARBA00016337"/>
    </source>
</evidence>
<dbReference type="InterPro" id="IPR003374">
    <property type="entry name" value="ApbE-like_sf"/>
</dbReference>
<sequence>MRAASGWQLWSTTARLVVEPADRLDEAIAIADRELTRIDEVASRFRADSELNRVAASAPDGVRVSPLLALLVGRGVDAALLTDGLVDPTLGHTLNRLGYDRDIESIEDQGELVRAVVRTRPGWRSVSLVGDMLTVPPHLALDLGATAKAVAADRVAATIAEELGCSVLLSLGGDIATSGPEHVGGWHVLVQDGPDEPSTAVRLRAGTGLATSSTLHRRWMRGGRSMHHIVDPRTGLPAGEYWRTVTVAAESCFVANALATASIVRGAEALSWLKGRGAARLVDETGRVRVVGGWPVDKEMQVRHG</sequence>
<keyword evidence="7" id="KW-0274">FAD</keyword>
<evidence type="ECO:0000256" key="5">
    <source>
        <dbReference type="ARBA" id="ARBA00022679"/>
    </source>
</evidence>
<reference evidence="12" key="1">
    <citation type="journal article" date="2019" name="Int. J. Syst. Evol. Microbiol.">
        <title>The Global Catalogue of Microorganisms (GCM) 10K type strain sequencing project: providing services to taxonomists for standard genome sequencing and annotation.</title>
        <authorList>
            <consortium name="The Broad Institute Genomics Platform"/>
            <consortium name="The Broad Institute Genome Sequencing Center for Infectious Disease"/>
            <person name="Wu L."/>
            <person name="Ma J."/>
        </authorList>
    </citation>
    <scope>NUCLEOTIDE SEQUENCE [LARGE SCALE GENOMIC DNA]</scope>
    <source>
        <strain evidence="12">JCM 16365</strain>
    </source>
</reference>
<protein>
    <recommendedName>
        <fullName evidence="3">FAD:protein FMN transferase</fullName>
        <ecNumber evidence="2">2.7.1.180</ecNumber>
    </recommendedName>
    <alternativeName>
        <fullName evidence="9">Flavin transferase</fullName>
    </alternativeName>
</protein>
<evidence type="ECO:0000256" key="8">
    <source>
        <dbReference type="ARBA" id="ARBA00022842"/>
    </source>
</evidence>
<evidence type="ECO:0000256" key="10">
    <source>
        <dbReference type="ARBA" id="ARBA00048540"/>
    </source>
</evidence>
<evidence type="ECO:0000256" key="9">
    <source>
        <dbReference type="ARBA" id="ARBA00031306"/>
    </source>
</evidence>
<dbReference type="SUPFAM" id="SSF143631">
    <property type="entry name" value="ApbE-like"/>
    <property type="match status" value="1"/>
</dbReference>
<keyword evidence="5 11" id="KW-0808">Transferase</keyword>
<dbReference type="EC" id="2.7.1.180" evidence="2"/>
<evidence type="ECO:0000256" key="4">
    <source>
        <dbReference type="ARBA" id="ARBA00022630"/>
    </source>
</evidence>
<evidence type="ECO:0000256" key="6">
    <source>
        <dbReference type="ARBA" id="ARBA00022723"/>
    </source>
</evidence>
<dbReference type="PANTHER" id="PTHR30040:SF2">
    <property type="entry name" value="FAD:PROTEIN FMN TRANSFERASE"/>
    <property type="match status" value="1"/>
</dbReference>
<evidence type="ECO:0000313" key="11">
    <source>
        <dbReference type="EMBL" id="GAA2573692.1"/>
    </source>
</evidence>
<keyword evidence="4" id="KW-0285">Flavoprotein</keyword>
<accession>A0ABP6BM48</accession>
<comment type="caution">
    <text evidence="11">The sequence shown here is derived from an EMBL/GenBank/DDBJ whole genome shotgun (WGS) entry which is preliminary data.</text>
</comment>
<evidence type="ECO:0000256" key="7">
    <source>
        <dbReference type="ARBA" id="ARBA00022827"/>
    </source>
</evidence>
<dbReference type="Proteomes" id="UP001500274">
    <property type="component" value="Unassembled WGS sequence"/>
</dbReference>
<dbReference type="PANTHER" id="PTHR30040">
    <property type="entry name" value="THIAMINE BIOSYNTHESIS LIPOPROTEIN APBE"/>
    <property type="match status" value="1"/>
</dbReference>
<keyword evidence="12" id="KW-1185">Reference proteome</keyword>
<name>A0ABP6BM48_9MICO</name>
<dbReference type="Gene3D" id="3.10.520.10">
    <property type="entry name" value="ApbE-like domains"/>
    <property type="match status" value="1"/>
</dbReference>
<dbReference type="EMBL" id="BAAARI010000007">
    <property type="protein sequence ID" value="GAA2573692.1"/>
    <property type="molecule type" value="Genomic_DNA"/>
</dbReference>
<dbReference type="InterPro" id="IPR024932">
    <property type="entry name" value="ApbE"/>
</dbReference>
<evidence type="ECO:0000256" key="1">
    <source>
        <dbReference type="ARBA" id="ARBA00001946"/>
    </source>
</evidence>
<comment type="catalytic activity">
    <reaction evidence="10">
        <text>L-threonyl-[protein] + FAD = FMN-L-threonyl-[protein] + AMP + H(+)</text>
        <dbReference type="Rhea" id="RHEA:36847"/>
        <dbReference type="Rhea" id="RHEA-COMP:11060"/>
        <dbReference type="Rhea" id="RHEA-COMP:11061"/>
        <dbReference type="ChEBI" id="CHEBI:15378"/>
        <dbReference type="ChEBI" id="CHEBI:30013"/>
        <dbReference type="ChEBI" id="CHEBI:57692"/>
        <dbReference type="ChEBI" id="CHEBI:74257"/>
        <dbReference type="ChEBI" id="CHEBI:456215"/>
        <dbReference type="EC" id="2.7.1.180"/>
    </reaction>
</comment>
<evidence type="ECO:0000313" key="12">
    <source>
        <dbReference type="Proteomes" id="UP001500274"/>
    </source>
</evidence>
<evidence type="ECO:0000256" key="2">
    <source>
        <dbReference type="ARBA" id="ARBA00011955"/>
    </source>
</evidence>
<gene>
    <name evidence="11" type="ORF">GCM10009862_10750</name>
</gene>
<comment type="cofactor">
    <cofactor evidence="1">
        <name>Mg(2+)</name>
        <dbReference type="ChEBI" id="CHEBI:18420"/>
    </cofactor>
</comment>